<reference evidence="1" key="1">
    <citation type="submission" date="2018-02" db="EMBL/GenBank/DDBJ databases">
        <title>Rhizophora mucronata_Transcriptome.</title>
        <authorList>
            <person name="Meera S.P."/>
            <person name="Sreeshan A."/>
            <person name="Augustine A."/>
        </authorList>
    </citation>
    <scope>NUCLEOTIDE SEQUENCE</scope>
    <source>
        <tissue evidence="1">Leaf</tissue>
    </source>
</reference>
<dbReference type="AlphaFoldDB" id="A0A2P2Q2V6"/>
<name>A0A2P2Q2V6_RHIMU</name>
<protein>
    <submittedName>
        <fullName evidence="1">Uncharacterized protein</fullName>
    </submittedName>
</protein>
<sequence length="76" mass="8707">MCKVWTKPLSLLSFSWNITPNPTKVKVGEKDLDARSKGPRIKGRLKSHRMVKGMIEVRPILLNQKYQVLFTMVPIG</sequence>
<organism evidence="1">
    <name type="scientific">Rhizophora mucronata</name>
    <name type="common">Asiatic mangrove</name>
    <dbReference type="NCBI Taxonomy" id="61149"/>
    <lineage>
        <taxon>Eukaryota</taxon>
        <taxon>Viridiplantae</taxon>
        <taxon>Streptophyta</taxon>
        <taxon>Embryophyta</taxon>
        <taxon>Tracheophyta</taxon>
        <taxon>Spermatophyta</taxon>
        <taxon>Magnoliopsida</taxon>
        <taxon>eudicotyledons</taxon>
        <taxon>Gunneridae</taxon>
        <taxon>Pentapetalae</taxon>
        <taxon>rosids</taxon>
        <taxon>fabids</taxon>
        <taxon>Malpighiales</taxon>
        <taxon>Rhizophoraceae</taxon>
        <taxon>Rhizophora</taxon>
    </lineage>
</organism>
<proteinExistence type="predicted"/>
<dbReference type="EMBL" id="GGEC01080811">
    <property type="protein sequence ID" value="MBX61295.1"/>
    <property type="molecule type" value="Transcribed_RNA"/>
</dbReference>
<accession>A0A2P2Q2V6</accession>
<evidence type="ECO:0000313" key="1">
    <source>
        <dbReference type="EMBL" id="MBX61295.1"/>
    </source>
</evidence>